<feature type="compositionally biased region" description="Acidic residues" evidence="3">
    <location>
        <begin position="212"/>
        <end position="222"/>
    </location>
</feature>
<dbReference type="AlphaFoldDB" id="A0A8J2WU98"/>
<dbReference type="InterPro" id="IPR039776">
    <property type="entry name" value="Pds5"/>
</dbReference>
<organism evidence="4 5">
    <name type="scientific">Pelagomonas calceolata</name>
    <dbReference type="NCBI Taxonomy" id="35677"/>
    <lineage>
        <taxon>Eukaryota</taxon>
        <taxon>Sar</taxon>
        <taxon>Stramenopiles</taxon>
        <taxon>Ochrophyta</taxon>
        <taxon>Pelagophyceae</taxon>
        <taxon>Pelagomonadales</taxon>
        <taxon>Pelagomonadaceae</taxon>
        <taxon>Pelagomonas</taxon>
    </lineage>
</organism>
<feature type="compositionally biased region" description="Acidic residues" evidence="3">
    <location>
        <begin position="39"/>
        <end position="48"/>
    </location>
</feature>
<comment type="subcellular location">
    <subcellularLocation>
        <location evidence="1">Nucleus</location>
    </subcellularLocation>
</comment>
<feature type="region of interest" description="Disordered" evidence="3">
    <location>
        <begin position="823"/>
        <end position="897"/>
    </location>
</feature>
<dbReference type="CDD" id="cd20404">
    <property type="entry name" value="Tudor_Agenet_AtEML-like"/>
    <property type="match status" value="2"/>
</dbReference>
<feature type="compositionally biased region" description="Basic and acidic residues" evidence="3">
    <location>
        <begin position="370"/>
        <end position="381"/>
    </location>
</feature>
<reference evidence="4" key="1">
    <citation type="submission" date="2021-11" db="EMBL/GenBank/DDBJ databases">
        <authorList>
            <consortium name="Genoscope - CEA"/>
            <person name="William W."/>
        </authorList>
    </citation>
    <scope>NUCLEOTIDE SEQUENCE</scope>
</reference>
<feature type="compositionally biased region" description="Pro residues" evidence="3">
    <location>
        <begin position="574"/>
        <end position="583"/>
    </location>
</feature>
<dbReference type="GO" id="GO:0006281">
    <property type="term" value="P:DNA repair"/>
    <property type="evidence" value="ECO:0007669"/>
    <property type="project" value="TreeGrafter"/>
</dbReference>
<protein>
    <recommendedName>
        <fullName evidence="6">GATA-type domain-containing protein</fullName>
    </recommendedName>
</protein>
<feature type="compositionally biased region" description="Basic and acidic residues" evidence="3">
    <location>
        <begin position="691"/>
        <end position="706"/>
    </location>
</feature>
<dbReference type="GO" id="GO:0005634">
    <property type="term" value="C:nucleus"/>
    <property type="evidence" value="ECO:0007669"/>
    <property type="project" value="UniProtKB-SubCell"/>
</dbReference>
<evidence type="ECO:0000256" key="3">
    <source>
        <dbReference type="SAM" id="MobiDB-lite"/>
    </source>
</evidence>
<gene>
    <name evidence="4" type="ORF">PECAL_2P16250</name>
</gene>
<accession>A0A8J2WU98</accession>
<dbReference type="PANTHER" id="PTHR12663">
    <property type="entry name" value="ANDROGEN INDUCED INHIBITOR OF PROLIFERATION AS3 / PDS5-RELATED"/>
    <property type="match status" value="1"/>
</dbReference>
<dbReference type="OrthoDB" id="200660at2759"/>
<sequence>MAEVCARERVRLVLVDNEDGDDVSIISEICIDEPPPRPDDDELSDDEVMPTPKRRGPPVSREKPPPKRRRDPPKRSQMKHPSQEEKHAWPANAPHGAGLIGHKIRVWWPHDRAWFVGHVNAFDGGRLHEIRYEDGEDWDEDLEQRRWELVVTAAKRAPPPKARKPAPAPKRRAAEAPSDDDAAPVRPRAPPSKREHHKRDVVAERAVRAAEEAEDDDDDDDEAKDQRLAFVAFKAKLAHERYGLGPPNLEGWRAWRKQNWLKSKPNGHSYYYADPRGREYESIQKAVMAFVSMEREGNGVDVDHLRRKRHQRREQLREEESSEEEMGPDTRPLLTCRKCGAFSTRHPPARSNHEKKCLGSAEANAAKLTPWEREKERRRNDPTYVPYQPPPKIDPKTWRCNWCGSGVGTTGRAKPGPDGPYTLCDICYGRHQRGEKGPRKIEDLGKFGRFPLTKKRTKKAIAERGPLDFRVGCNLDGNGHAVRPIGNELLNQRIKVWWRDDEKWYEGVATCVQVVTAFDGFKHVVRYDDGDAELLNLTGPGREEKFELIIDLTKAPLSEEPAPRDPRTRVKTEPAPPRPPPAATPRQQAAAAKAAAYAKQRADEIARVGIDPRTANGLETLVEEAGLGGGKGAVPRVLALERDAKDDGDEEKGDEFSGMNTKQLKEAMKARGVGRGAYDTPADFRRKLRAHKAEKPVRPARVKAESSEDEEEEEWDARPPIHPRKGGRSPPWRKEGVTKSTRKPEGKPRHPHRPSRFHGVSWVAARGYWQARLQGGAGYLGTFHDDEEAAKAVNAEIKRRGLEHCCRLNPVGPDGRVIPKVAGEKRSLGRVYHRRAPTPPPPRPPAGGAQTPRQQAAATKATAAAKARKREISRVGIDPRAAPKVVAKKPRSFHLPG</sequence>
<comment type="caution">
    <text evidence="4">The sequence shown here is derived from an EMBL/GenBank/DDBJ whole genome shotgun (WGS) entry which is preliminary data.</text>
</comment>
<feature type="compositionally biased region" description="Basic residues" evidence="3">
    <location>
        <begin position="886"/>
        <end position="897"/>
    </location>
</feature>
<dbReference type="GO" id="GO:0000785">
    <property type="term" value="C:chromatin"/>
    <property type="evidence" value="ECO:0007669"/>
    <property type="project" value="TreeGrafter"/>
</dbReference>
<feature type="compositionally biased region" description="Low complexity" evidence="3">
    <location>
        <begin position="846"/>
        <end position="865"/>
    </location>
</feature>
<keyword evidence="2" id="KW-0539">Nucleus</keyword>
<feature type="region of interest" description="Disordered" evidence="3">
    <location>
        <begin position="153"/>
        <end position="222"/>
    </location>
</feature>
<name>A0A8J2WU98_9STRA</name>
<feature type="compositionally biased region" description="Basic and acidic residues" evidence="3">
    <location>
        <begin position="561"/>
        <end position="572"/>
    </location>
</feature>
<evidence type="ECO:0000256" key="2">
    <source>
        <dbReference type="ARBA" id="ARBA00023242"/>
    </source>
</evidence>
<feature type="compositionally biased region" description="Basic and acidic residues" evidence="3">
    <location>
        <begin position="198"/>
        <end position="211"/>
    </location>
</feature>
<feature type="region of interest" description="Disordered" evidence="3">
    <location>
        <begin position="302"/>
        <end position="331"/>
    </location>
</feature>
<feature type="compositionally biased region" description="Basic and acidic residues" evidence="3">
    <location>
        <begin position="732"/>
        <end position="748"/>
    </location>
</feature>
<dbReference type="Gene3D" id="2.30.30.140">
    <property type="match status" value="2"/>
</dbReference>
<evidence type="ECO:0008006" key="6">
    <source>
        <dbReference type="Google" id="ProtNLM"/>
    </source>
</evidence>
<dbReference type="PANTHER" id="PTHR12663:SF0">
    <property type="entry name" value="PRECOCIOUS DISSOCIATION OF SISTERS 5, ISOFORM A"/>
    <property type="match status" value="1"/>
</dbReference>
<feature type="region of interest" description="Disordered" evidence="3">
    <location>
        <begin position="25"/>
        <end position="95"/>
    </location>
</feature>
<evidence type="ECO:0000313" key="4">
    <source>
        <dbReference type="EMBL" id="CAH0368557.1"/>
    </source>
</evidence>
<feature type="region of interest" description="Disordered" evidence="3">
    <location>
        <begin position="642"/>
        <end position="758"/>
    </location>
</feature>
<evidence type="ECO:0000256" key="1">
    <source>
        <dbReference type="ARBA" id="ARBA00004123"/>
    </source>
</evidence>
<feature type="compositionally biased region" description="Basic residues" evidence="3">
    <location>
        <begin position="66"/>
        <end position="78"/>
    </location>
</feature>
<feature type="region of interest" description="Disordered" evidence="3">
    <location>
        <begin position="556"/>
        <end position="588"/>
    </location>
</feature>
<keyword evidence="5" id="KW-1185">Reference proteome</keyword>
<dbReference type="GO" id="GO:0007064">
    <property type="term" value="P:mitotic sister chromatid cohesion"/>
    <property type="evidence" value="ECO:0007669"/>
    <property type="project" value="InterPro"/>
</dbReference>
<feature type="region of interest" description="Disordered" evidence="3">
    <location>
        <begin position="368"/>
        <end position="390"/>
    </location>
</feature>
<evidence type="ECO:0000313" key="5">
    <source>
        <dbReference type="Proteomes" id="UP000789595"/>
    </source>
</evidence>
<dbReference type="Proteomes" id="UP000789595">
    <property type="component" value="Unassembled WGS sequence"/>
</dbReference>
<proteinExistence type="predicted"/>
<dbReference type="EMBL" id="CAKKNE010000002">
    <property type="protein sequence ID" value="CAH0368557.1"/>
    <property type="molecule type" value="Genomic_DNA"/>
</dbReference>